<dbReference type="Proteomes" id="UP000187203">
    <property type="component" value="Unassembled WGS sequence"/>
</dbReference>
<reference evidence="3" key="1">
    <citation type="submission" date="2013-09" db="EMBL/GenBank/DDBJ databases">
        <title>Corchorus olitorius genome sequencing.</title>
        <authorList>
            <person name="Alam M."/>
            <person name="Haque M.S."/>
            <person name="Islam M.S."/>
            <person name="Emdad E.M."/>
            <person name="Islam M.M."/>
            <person name="Ahmed B."/>
            <person name="Halim A."/>
            <person name="Hossen Q.M.M."/>
            <person name="Hossain M.Z."/>
            <person name="Ahmed R."/>
            <person name="Khan M.M."/>
            <person name="Islam R."/>
            <person name="Rashid M.M."/>
            <person name="Khan S.A."/>
            <person name="Rahman M.S."/>
            <person name="Alam M."/>
            <person name="Yahiya A.S."/>
            <person name="Khan M.S."/>
            <person name="Azam M.S."/>
            <person name="Haque T."/>
            <person name="Lashkar M.Z.H."/>
            <person name="Akhand A.I."/>
            <person name="Morshed G."/>
            <person name="Roy S."/>
            <person name="Uddin K.S."/>
            <person name="Rabeya T."/>
            <person name="Hossain A.S."/>
            <person name="Chowdhury A."/>
            <person name="Snigdha A.R."/>
            <person name="Mortoza M.S."/>
            <person name="Matin S.A."/>
            <person name="Hoque S.M.E."/>
            <person name="Islam M.K."/>
            <person name="Roy D.K."/>
            <person name="Haider R."/>
            <person name="Moosa M.M."/>
            <person name="Elias S.M."/>
            <person name="Hasan A.M."/>
            <person name="Jahan S."/>
            <person name="Shafiuddin M."/>
            <person name="Mahmood N."/>
            <person name="Shommy N.S."/>
        </authorList>
    </citation>
    <scope>NUCLEOTIDE SEQUENCE [LARGE SCALE GENOMIC DNA]</scope>
    <source>
        <strain evidence="3">cv. O-4</strain>
    </source>
</reference>
<evidence type="ECO:0000313" key="3">
    <source>
        <dbReference type="Proteomes" id="UP000187203"/>
    </source>
</evidence>
<keyword evidence="3" id="KW-1185">Reference proteome</keyword>
<comment type="caution">
    <text evidence="2">The sequence shown here is derived from an EMBL/GenBank/DDBJ whole genome shotgun (WGS) entry which is preliminary data.</text>
</comment>
<accession>A0A1R3KQB8</accession>
<dbReference type="EMBL" id="AWUE01012394">
    <property type="protein sequence ID" value="OMP09267.1"/>
    <property type="molecule type" value="Genomic_DNA"/>
</dbReference>
<dbReference type="STRING" id="93759.A0A1R3KQB8"/>
<organism evidence="2 3">
    <name type="scientific">Corchorus olitorius</name>
    <dbReference type="NCBI Taxonomy" id="93759"/>
    <lineage>
        <taxon>Eukaryota</taxon>
        <taxon>Viridiplantae</taxon>
        <taxon>Streptophyta</taxon>
        <taxon>Embryophyta</taxon>
        <taxon>Tracheophyta</taxon>
        <taxon>Spermatophyta</taxon>
        <taxon>Magnoliopsida</taxon>
        <taxon>eudicotyledons</taxon>
        <taxon>Gunneridae</taxon>
        <taxon>Pentapetalae</taxon>
        <taxon>rosids</taxon>
        <taxon>malvids</taxon>
        <taxon>Malvales</taxon>
        <taxon>Malvaceae</taxon>
        <taxon>Grewioideae</taxon>
        <taxon>Apeibeae</taxon>
        <taxon>Corchorus</taxon>
    </lineage>
</organism>
<sequence>MATHAALAPSRIPASTRFPSKTTHSFPTQCSTKRLEVAEFSGLRSSSCVTFAKNVGETSFFDVVAAQLTPKVHI</sequence>
<gene>
    <name evidence="2" type="ORF">COLO4_05639</name>
</gene>
<dbReference type="OrthoDB" id="1744994at2759"/>
<dbReference type="AlphaFoldDB" id="A0A1R3KQB8"/>
<protein>
    <submittedName>
        <fullName evidence="2">Glyceraldehyde 3-phosphate dehydrogenase</fullName>
    </submittedName>
</protein>
<feature type="region of interest" description="Disordered" evidence="1">
    <location>
        <begin position="1"/>
        <end position="25"/>
    </location>
</feature>
<evidence type="ECO:0000313" key="2">
    <source>
        <dbReference type="EMBL" id="OMP09267.1"/>
    </source>
</evidence>
<proteinExistence type="predicted"/>
<name>A0A1R3KQB8_9ROSI</name>
<evidence type="ECO:0000256" key="1">
    <source>
        <dbReference type="SAM" id="MobiDB-lite"/>
    </source>
</evidence>